<dbReference type="PANTHER" id="PTHR31267:SF7">
    <property type="entry name" value="DENTIN SIALOPHOSPHOPROTEIN-LIKE PROTEIN"/>
    <property type="match status" value="1"/>
</dbReference>
<feature type="compositionally biased region" description="Polar residues" evidence="2">
    <location>
        <begin position="641"/>
        <end position="664"/>
    </location>
</feature>
<reference evidence="3 4" key="1">
    <citation type="journal article" date="2014" name="PLoS ONE">
        <title>Global Analysis of Gene Expression Profiles in Physic Nut (Jatropha curcas L.) Seedlings Exposed to Salt Stress.</title>
        <authorList>
            <person name="Zhang L."/>
            <person name="Zhang C."/>
            <person name="Wu P."/>
            <person name="Chen Y."/>
            <person name="Li M."/>
            <person name="Jiang H."/>
            <person name="Wu G."/>
        </authorList>
    </citation>
    <scope>NUCLEOTIDE SEQUENCE [LARGE SCALE GENOMIC DNA]</scope>
    <source>
        <strain evidence="4">cv. GZQX0401</strain>
        <tissue evidence="3">Young leaves</tissue>
    </source>
</reference>
<evidence type="ECO:0000313" key="4">
    <source>
        <dbReference type="Proteomes" id="UP000027138"/>
    </source>
</evidence>
<feature type="coiled-coil region" evidence="1">
    <location>
        <begin position="1765"/>
        <end position="1792"/>
    </location>
</feature>
<feature type="region of interest" description="Disordered" evidence="2">
    <location>
        <begin position="16"/>
        <end position="45"/>
    </location>
</feature>
<feature type="compositionally biased region" description="Polar residues" evidence="2">
    <location>
        <begin position="1017"/>
        <end position="1029"/>
    </location>
</feature>
<accession>A0A067K533</accession>
<dbReference type="OrthoDB" id="1630099at2759"/>
<feature type="compositionally biased region" description="Polar residues" evidence="2">
    <location>
        <begin position="911"/>
        <end position="921"/>
    </location>
</feature>
<feature type="region of interest" description="Disordered" evidence="2">
    <location>
        <begin position="58"/>
        <end position="80"/>
    </location>
</feature>
<feature type="compositionally biased region" description="Polar residues" evidence="2">
    <location>
        <begin position="567"/>
        <end position="577"/>
    </location>
</feature>
<organism evidence="3 4">
    <name type="scientific">Jatropha curcas</name>
    <name type="common">Barbados nut</name>
    <dbReference type="NCBI Taxonomy" id="180498"/>
    <lineage>
        <taxon>Eukaryota</taxon>
        <taxon>Viridiplantae</taxon>
        <taxon>Streptophyta</taxon>
        <taxon>Embryophyta</taxon>
        <taxon>Tracheophyta</taxon>
        <taxon>Spermatophyta</taxon>
        <taxon>Magnoliopsida</taxon>
        <taxon>eudicotyledons</taxon>
        <taxon>Gunneridae</taxon>
        <taxon>Pentapetalae</taxon>
        <taxon>rosids</taxon>
        <taxon>fabids</taxon>
        <taxon>Malpighiales</taxon>
        <taxon>Euphorbiaceae</taxon>
        <taxon>Crotonoideae</taxon>
        <taxon>Jatropheae</taxon>
        <taxon>Jatropha</taxon>
    </lineage>
</organism>
<feature type="region of interest" description="Disordered" evidence="2">
    <location>
        <begin position="1188"/>
        <end position="1228"/>
    </location>
</feature>
<evidence type="ECO:0000256" key="2">
    <source>
        <dbReference type="SAM" id="MobiDB-lite"/>
    </source>
</evidence>
<feature type="region of interest" description="Disordered" evidence="2">
    <location>
        <begin position="1012"/>
        <end position="1143"/>
    </location>
</feature>
<feature type="region of interest" description="Disordered" evidence="2">
    <location>
        <begin position="405"/>
        <end position="435"/>
    </location>
</feature>
<feature type="compositionally biased region" description="Polar residues" evidence="2">
    <location>
        <begin position="16"/>
        <end position="26"/>
    </location>
</feature>
<feature type="compositionally biased region" description="Polar residues" evidence="2">
    <location>
        <begin position="1070"/>
        <end position="1090"/>
    </location>
</feature>
<sequence length="1858" mass="202260">MPGNEVGDRIHNFFGQENLSQGQQHSEVVDGTWPGLGNNPWAGSQRQIGTSFISNLKNQSVQQSAEPERGHGGQSSSVQRGLNFSQSILRPEFARSQSQNQQPTLNGYLHGNQVFQTRQNDANFLGVDTESDRRNLTPRGFSILNEQLGSGPELHKKNSVRMDFNESPVNYDFLGGQQQMSSPHPGMLQSLPRQQSGIRDMQLLQQQVMLKQMQEIQRQQQHQKQQLQQQEVRQLNSVNQVSPFAKQATGSHPQALVNGIPIPDPSNYSWQSELMAANANWQHRSASQAMQGSSSGLMFSPDHGQAPRLMGMIPQQVDQSLYGVPISGTKVARSQYSPVQLDKSTIQQMSGSSTSFSGNQYTGFADQACIEDGTLASRHGYQGKNMSADGQGLNGGFNLENLQQVDPQQSNGSGQDFSMRQDLAGPETSQEKTVMQVTPSQNVATLDPTEEKILFGSDDNLWEAFGRGTNIGSGGFNMLDSTDFLGAFPSVHSGSWSALMQSAVAEASSADTGMQEEWTGPTFRSNESPAGNQQTPTVGDSGNQQSTWVDNRLQSASTPNARPYKSDGTNSSISYNNMPGIKQSGVSTAHEQSERSYAALSQRFFQPFSGEGTKRLDQNSLQKPVSEVGHSSEKGAHSTDVESNAKSFSGPWTNQQSMSSHNTGGQPGNRPNGWKFVDSLSSRAGTAMKNQGNDKMLQASQSIESKSPMFEAMGYGVGSWKSDSVSNSIVELEQGKKSITGSPHMSREDTNLNNIATLPDTSTARVNQESGQQLPNGSNIDIWKRVDSSINSKRCEFPGKYQPHMDKKHQDFEMSGNNSLGSGVVEAHDYQDTKESKIDSFCNASHNSSTSGVRDGAWLDANDSLTLSGGKLKSSGHTGRKPSGIRKFQYHPMGDLDADVEPSYGSKHAVHSQSSPMQVSQGLKGYDHGVSGQSKFPTQLARNSMEIEKARFPSFQGEAKGLEEITSRNILPGSAPSTSTSFDRIVNNYATSKTTPSSQNMLELLHKVDQSREHGNTTHFSSSDCNQSSEMHDAKYSDGHVHLQQSQSSASQGFGLQLAPPSQLLPSQDHALSSQSPSHTNNSVSSTHATSEVGDKSHRWLASTSSVQGLPPSRETSQGEFRKSNSGISGKTDKNVQGSFSAAFSPGFPYPRSHFQNQHVHDMGGQVTTGQSVNAYFDRFAYQSKQMEFERAQSSQSIPAPGMSRSSSHNDIHSSVEMPQLSNNNQNSAKDSLQQFPVLEAMSTPQPSNISGPSQENASAKTSPTVWTNVSTQQRSIGVQPFKASSNMFKSNLQSNTDLETNSSGSQKQVGHNVQMVGDGPSESGACSMNAHDFAGKEQPAKGDPCLHVSPENDLAQKMSVSQGKESVANCLTSTSVGNPTSTQREIEAFGRSLRPNNTLHQNYSLMHQMQDMKNADVDPSNRSLKRFKGSDSAVDSQQVSPQGGQQHYGHNNMVREMSQNRASIPPEDAKMLSFSAKSTDVRNTNTPQDMLAFNDPQNFATSGTASVRAEHSQISPQMAPSWFDQYGSFKNGQILPLHDAQRSASMNTIELPFAVGRPTDSLNVHGPVEQKNAIAAGAGQQGLLQKGSSPSLASENLPSPQLMHHDVADVTLAALRPKKRKTATSELVPWHKQVLHGVQSLQNMSLAEVDWAHAANRLTEKVEDENEMVEDGSLVFRSKRRLILTAQLMQLLFHSPPASVLSADAMSHYENVVHFLSRSTLGDACSALSCAGSDTPVPSSSGNLPPEKFKTSERISNQYFSKVVEDLISRARKLENDISRLDKRASVLDLRLECQELEKYSVINRFAKFHGRSQADAAETSLTSDAPSNAQKFCPQRYVTALPMPRNLPDRVQCFSL</sequence>
<feature type="region of interest" description="Disordered" evidence="2">
    <location>
        <begin position="1421"/>
        <end position="1450"/>
    </location>
</feature>
<gene>
    <name evidence="3" type="ORF">JCGZ_11707</name>
</gene>
<feature type="region of interest" description="Disordered" evidence="2">
    <location>
        <begin position="507"/>
        <end position="594"/>
    </location>
</feature>
<dbReference type="KEGG" id="jcu:105640608"/>
<feature type="compositionally biased region" description="Basic and acidic residues" evidence="2">
    <location>
        <begin position="1030"/>
        <end position="1041"/>
    </location>
</feature>
<keyword evidence="4" id="KW-1185">Reference proteome</keyword>
<feature type="region of interest" description="Disordered" evidence="2">
    <location>
        <begin position="1243"/>
        <end position="1267"/>
    </location>
</feature>
<feature type="compositionally biased region" description="Polar residues" evidence="2">
    <location>
        <begin position="405"/>
        <end position="418"/>
    </location>
</feature>
<dbReference type="STRING" id="180498.A0A067K533"/>
<evidence type="ECO:0000256" key="1">
    <source>
        <dbReference type="SAM" id="Coils"/>
    </source>
</evidence>
<feature type="compositionally biased region" description="Polar residues" evidence="2">
    <location>
        <begin position="522"/>
        <end position="560"/>
    </location>
</feature>
<feature type="compositionally biased region" description="Polar residues" evidence="2">
    <location>
        <begin position="1102"/>
        <end position="1142"/>
    </location>
</feature>
<keyword evidence="1" id="KW-0175">Coiled coil</keyword>
<protein>
    <submittedName>
        <fullName evidence="3">Uncharacterized protein</fullName>
    </submittedName>
</protein>
<evidence type="ECO:0000313" key="3">
    <source>
        <dbReference type="EMBL" id="KDP31331.1"/>
    </source>
</evidence>
<feature type="region of interest" description="Disordered" evidence="2">
    <location>
        <begin position="609"/>
        <end position="677"/>
    </location>
</feature>
<feature type="compositionally biased region" description="Low complexity" evidence="2">
    <location>
        <begin position="1044"/>
        <end position="1068"/>
    </location>
</feature>
<name>A0A067K533_JATCU</name>
<feature type="region of interest" description="Disordered" evidence="2">
    <location>
        <begin position="903"/>
        <end position="928"/>
    </location>
</feature>
<dbReference type="EMBL" id="KK914632">
    <property type="protein sequence ID" value="KDP31331.1"/>
    <property type="molecule type" value="Genomic_DNA"/>
</dbReference>
<proteinExistence type="predicted"/>
<dbReference type="Proteomes" id="UP000027138">
    <property type="component" value="Unassembled WGS sequence"/>
</dbReference>
<feature type="compositionally biased region" description="Basic and acidic residues" evidence="2">
    <location>
        <begin position="630"/>
        <end position="640"/>
    </location>
</feature>
<feature type="compositionally biased region" description="Polar residues" evidence="2">
    <location>
        <begin position="1434"/>
        <end position="1450"/>
    </location>
</feature>
<dbReference type="PANTHER" id="PTHR31267">
    <property type="entry name" value="DENTIN SIALOPHOSPHOPROTEIN-LIKE PROTEIN"/>
    <property type="match status" value="1"/>
</dbReference>